<name>A0AAD7IQK9_9AGAR</name>
<protein>
    <submittedName>
        <fullName evidence="1">Uncharacterized protein</fullName>
    </submittedName>
</protein>
<evidence type="ECO:0000313" key="2">
    <source>
        <dbReference type="Proteomes" id="UP001215598"/>
    </source>
</evidence>
<dbReference type="EMBL" id="JARKIB010000073">
    <property type="protein sequence ID" value="KAJ7748393.1"/>
    <property type="molecule type" value="Genomic_DNA"/>
</dbReference>
<reference evidence="1" key="1">
    <citation type="submission" date="2023-03" db="EMBL/GenBank/DDBJ databases">
        <title>Massive genome expansion in bonnet fungi (Mycena s.s.) driven by repeated elements and novel gene families across ecological guilds.</title>
        <authorList>
            <consortium name="Lawrence Berkeley National Laboratory"/>
            <person name="Harder C.B."/>
            <person name="Miyauchi S."/>
            <person name="Viragh M."/>
            <person name="Kuo A."/>
            <person name="Thoen E."/>
            <person name="Andreopoulos B."/>
            <person name="Lu D."/>
            <person name="Skrede I."/>
            <person name="Drula E."/>
            <person name="Henrissat B."/>
            <person name="Morin E."/>
            <person name="Kohler A."/>
            <person name="Barry K."/>
            <person name="LaButti K."/>
            <person name="Morin E."/>
            <person name="Salamov A."/>
            <person name="Lipzen A."/>
            <person name="Mereny Z."/>
            <person name="Hegedus B."/>
            <person name="Baldrian P."/>
            <person name="Stursova M."/>
            <person name="Weitz H."/>
            <person name="Taylor A."/>
            <person name="Grigoriev I.V."/>
            <person name="Nagy L.G."/>
            <person name="Martin F."/>
            <person name="Kauserud H."/>
        </authorList>
    </citation>
    <scope>NUCLEOTIDE SEQUENCE</scope>
    <source>
        <strain evidence="1">CBHHK182m</strain>
    </source>
</reference>
<sequence>TLMALPIVHLCIPPALQVDKLYSSPLLSLCIGKSTMVGSHISPQNCSFGSQCLLGLDCGLPTIHLLLAENKPCSRMTSLYVAQTGQSVIIPR</sequence>
<keyword evidence="2" id="KW-1185">Reference proteome</keyword>
<proteinExistence type="predicted"/>
<comment type="caution">
    <text evidence="1">The sequence shown here is derived from an EMBL/GenBank/DDBJ whole genome shotgun (WGS) entry which is preliminary data.</text>
</comment>
<dbReference type="Proteomes" id="UP001215598">
    <property type="component" value="Unassembled WGS sequence"/>
</dbReference>
<dbReference type="AlphaFoldDB" id="A0AAD7IQK9"/>
<gene>
    <name evidence="1" type="ORF">B0H16DRAFT_1553223</name>
</gene>
<accession>A0AAD7IQK9</accession>
<organism evidence="1 2">
    <name type="scientific">Mycena metata</name>
    <dbReference type="NCBI Taxonomy" id="1033252"/>
    <lineage>
        <taxon>Eukaryota</taxon>
        <taxon>Fungi</taxon>
        <taxon>Dikarya</taxon>
        <taxon>Basidiomycota</taxon>
        <taxon>Agaricomycotina</taxon>
        <taxon>Agaricomycetes</taxon>
        <taxon>Agaricomycetidae</taxon>
        <taxon>Agaricales</taxon>
        <taxon>Marasmiineae</taxon>
        <taxon>Mycenaceae</taxon>
        <taxon>Mycena</taxon>
    </lineage>
</organism>
<evidence type="ECO:0000313" key="1">
    <source>
        <dbReference type="EMBL" id="KAJ7748393.1"/>
    </source>
</evidence>
<feature type="non-terminal residue" evidence="1">
    <location>
        <position position="92"/>
    </location>
</feature>